<accession>A0A7J6N961</accession>
<evidence type="ECO:0000313" key="2">
    <source>
        <dbReference type="Proteomes" id="UP000541610"/>
    </source>
</evidence>
<protein>
    <submittedName>
        <fullName evidence="1">Uncharacterized protein</fullName>
    </submittedName>
</protein>
<organism evidence="1 2">
    <name type="scientific">Perkinsus olseni</name>
    <name type="common">Perkinsus atlanticus</name>
    <dbReference type="NCBI Taxonomy" id="32597"/>
    <lineage>
        <taxon>Eukaryota</taxon>
        <taxon>Sar</taxon>
        <taxon>Alveolata</taxon>
        <taxon>Perkinsozoa</taxon>
        <taxon>Perkinsea</taxon>
        <taxon>Perkinsida</taxon>
        <taxon>Perkinsidae</taxon>
        <taxon>Perkinsus</taxon>
    </lineage>
</organism>
<proteinExistence type="predicted"/>
<reference evidence="1 2" key="1">
    <citation type="submission" date="2020-04" db="EMBL/GenBank/DDBJ databases">
        <title>Perkinsus olseni comparative genomics.</title>
        <authorList>
            <person name="Bogema D.R."/>
        </authorList>
    </citation>
    <scope>NUCLEOTIDE SEQUENCE [LARGE SCALE GENOMIC DNA]</scope>
    <source>
        <strain evidence="1">00978-12</strain>
    </source>
</reference>
<sequence>MITRVTSLQRGPASSMWSGIAHWEQLPMSSFDKLATRRLEERIFKAMGHRIVQRVREAPVDFPPLKFPFGIGDELIALRDFRERHMAQGDADQYSNPTKFNARECALDCNSFQYIGEKFFKAQKPSKVWMLCGAGMKLQKLPTMITL</sequence>
<dbReference type="AlphaFoldDB" id="A0A7J6N961"/>
<dbReference type="Proteomes" id="UP000541610">
    <property type="component" value="Unassembled WGS sequence"/>
</dbReference>
<evidence type="ECO:0000313" key="1">
    <source>
        <dbReference type="EMBL" id="KAF4680030.1"/>
    </source>
</evidence>
<gene>
    <name evidence="1" type="ORF">FOZ60_014168</name>
</gene>
<name>A0A7J6N961_PEROL</name>
<comment type="caution">
    <text evidence="1">The sequence shown here is derived from an EMBL/GenBank/DDBJ whole genome shotgun (WGS) entry which is preliminary data.</text>
</comment>
<dbReference type="OrthoDB" id="443345at2759"/>
<dbReference type="EMBL" id="JABANP010000657">
    <property type="protein sequence ID" value="KAF4680030.1"/>
    <property type="molecule type" value="Genomic_DNA"/>
</dbReference>